<dbReference type="OrthoDB" id="8196042at2759"/>
<evidence type="ECO:0000313" key="3">
    <source>
        <dbReference type="Proteomes" id="UP000192247"/>
    </source>
</evidence>
<gene>
    <name evidence="2" type="ORF">BIW11_08498</name>
</gene>
<evidence type="ECO:0000313" key="2">
    <source>
        <dbReference type="EMBL" id="OQR75324.1"/>
    </source>
</evidence>
<reference evidence="2 3" key="1">
    <citation type="journal article" date="2017" name="Gigascience">
        <title>Draft genome of the honey bee ectoparasitic mite, Tropilaelaps mercedesae, is shaped by the parasitic life history.</title>
        <authorList>
            <person name="Dong X."/>
            <person name="Armstrong S.D."/>
            <person name="Xia D."/>
            <person name="Makepeace B.L."/>
            <person name="Darby A.C."/>
            <person name="Kadowaki T."/>
        </authorList>
    </citation>
    <scope>NUCLEOTIDE SEQUENCE [LARGE SCALE GENOMIC DNA]</scope>
    <source>
        <strain evidence="2">Wuxi-XJTLU</strain>
    </source>
</reference>
<feature type="region of interest" description="Disordered" evidence="1">
    <location>
        <begin position="148"/>
        <end position="172"/>
    </location>
</feature>
<dbReference type="InParanoid" id="A0A1V9XPA2"/>
<keyword evidence="3" id="KW-1185">Reference proteome</keyword>
<dbReference type="AlphaFoldDB" id="A0A1V9XPA2"/>
<feature type="non-terminal residue" evidence="2">
    <location>
        <position position="172"/>
    </location>
</feature>
<protein>
    <submittedName>
        <fullName evidence="2">Uncharacterized protein</fullName>
    </submittedName>
</protein>
<dbReference type="Proteomes" id="UP000192247">
    <property type="component" value="Unassembled WGS sequence"/>
</dbReference>
<proteinExistence type="predicted"/>
<evidence type="ECO:0000256" key="1">
    <source>
        <dbReference type="SAM" id="MobiDB-lite"/>
    </source>
</evidence>
<comment type="caution">
    <text evidence="2">The sequence shown here is derived from an EMBL/GenBank/DDBJ whole genome shotgun (WGS) entry which is preliminary data.</text>
</comment>
<dbReference type="EMBL" id="MNPL01006543">
    <property type="protein sequence ID" value="OQR75324.1"/>
    <property type="molecule type" value="Genomic_DNA"/>
</dbReference>
<accession>A0A1V9XPA2</accession>
<feature type="region of interest" description="Disordered" evidence="1">
    <location>
        <begin position="100"/>
        <end position="129"/>
    </location>
</feature>
<organism evidence="2 3">
    <name type="scientific">Tropilaelaps mercedesae</name>
    <dbReference type="NCBI Taxonomy" id="418985"/>
    <lineage>
        <taxon>Eukaryota</taxon>
        <taxon>Metazoa</taxon>
        <taxon>Ecdysozoa</taxon>
        <taxon>Arthropoda</taxon>
        <taxon>Chelicerata</taxon>
        <taxon>Arachnida</taxon>
        <taxon>Acari</taxon>
        <taxon>Parasitiformes</taxon>
        <taxon>Mesostigmata</taxon>
        <taxon>Gamasina</taxon>
        <taxon>Dermanyssoidea</taxon>
        <taxon>Laelapidae</taxon>
        <taxon>Tropilaelaps</taxon>
    </lineage>
</organism>
<sequence length="172" mass="18869">MPYIDDDLLWCQEQGDKTMTELTNLSCLDTTITLVPSGPTPVEGTLTELSHTDLTGLATAPDAEESEELLKSLNDSHLDNIESIFADLEPQSKQLDNLTILGDLPPRRRKRRKSTDSTSHLTPTIAPLQADDTFSTVQVKVEPGDLDGLDVYIKQEPSNTTTDSGTRDISDL</sequence>
<name>A0A1V9XPA2_9ACAR</name>